<evidence type="ECO:0000256" key="1">
    <source>
        <dbReference type="SAM" id="MobiDB-lite"/>
    </source>
</evidence>
<feature type="compositionally biased region" description="Basic residues" evidence="1">
    <location>
        <begin position="434"/>
        <end position="449"/>
    </location>
</feature>
<accession>A0A0C3PMN2</accession>
<dbReference type="Proteomes" id="UP000054217">
    <property type="component" value="Unassembled WGS sequence"/>
</dbReference>
<name>A0A0C3PMN2_PISTI</name>
<proteinExistence type="predicted"/>
<protein>
    <submittedName>
        <fullName evidence="2">Uncharacterized protein</fullName>
    </submittedName>
</protein>
<gene>
    <name evidence="2" type="ORF">M404DRAFT_130846</name>
</gene>
<reference evidence="3" key="2">
    <citation type="submission" date="2015-01" db="EMBL/GenBank/DDBJ databases">
        <title>Evolutionary Origins and Diversification of the Mycorrhizal Mutualists.</title>
        <authorList>
            <consortium name="DOE Joint Genome Institute"/>
            <consortium name="Mycorrhizal Genomics Consortium"/>
            <person name="Kohler A."/>
            <person name="Kuo A."/>
            <person name="Nagy L.G."/>
            <person name="Floudas D."/>
            <person name="Copeland A."/>
            <person name="Barry K.W."/>
            <person name="Cichocki N."/>
            <person name="Veneault-Fourrey C."/>
            <person name="LaButti K."/>
            <person name="Lindquist E.A."/>
            <person name="Lipzen A."/>
            <person name="Lundell T."/>
            <person name="Morin E."/>
            <person name="Murat C."/>
            <person name="Riley R."/>
            <person name="Ohm R."/>
            <person name="Sun H."/>
            <person name="Tunlid A."/>
            <person name="Henrissat B."/>
            <person name="Grigoriev I.V."/>
            <person name="Hibbett D.S."/>
            <person name="Martin F."/>
        </authorList>
    </citation>
    <scope>NUCLEOTIDE SEQUENCE [LARGE SCALE GENOMIC DNA]</scope>
    <source>
        <strain evidence="3">Marx 270</strain>
    </source>
</reference>
<reference evidence="2 3" key="1">
    <citation type="submission" date="2014-04" db="EMBL/GenBank/DDBJ databases">
        <authorList>
            <consortium name="DOE Joint Genome Institute"/>
            <person name="Kuo A."/>
            <person name="Kohler A."/>
            <person name="Costa M.D."/>
            <person name="Nagy L.G."/>
            <person name="Floudas D."/>
            <person name="Copeland A."/>
            <person name="Barry K.W."/>
            <person name="Cichocki N."/>
            <person name="Veneault-Fourrey C."/>
            <person name="LaButti K."/>
            <person name="Lindquist E.A."/>
            <person name="Lipzen A."/>
            <person name="Lundell T."/>
            <person name="Morin E."/>
            <person name="Murat C."/>
            <person name="Sun H."/>
            <person name="Tunlid A."/>
            <person name="Henrissat B."/>
            <person name="Grigoriev I.V."/>
            <person name="Hibbett D.S."/>
            <person name="Martin F."/>
            <person name="Nordberg H.P."/>
            <person name="Cantor M.N."/>
            <person name="Hua S.X."/>
        </authorList>
    </citation>
    <scope>NUCLEOTIDE SEQUENCE [LARGE SCALE GENOMIC DNA]</scope>
    <source>
        <strain evidence="2 3">Marx 270</strain>
    </source>
</reference>
<feature type="non-terminal residue" evidence="2">
    <location>
        <position position="1"/>
    </location>
</feature>
<keyword evidence="3" id="KW-1185">Reference proteome</keyword>
<dbReference type="AlphaFoldDB" id="A0A0C3PMN2"/>
<dbReference type="InParanoid" id="A0A0C3PMN2"/>
<evidence type="ECO:0000313" key="3">
    <source>
        <dbReference type="Proteomes" id="UP000054217"/>
    </source>
</evidence>
<dbReference type="HOGENOM" id="CLU_046463_0_0_1"/>
<sequence length="449" mass="49744">QALKAVQLQLDVEKSRNRELLEKNTILVANKTRRSTKDVPADVVAYDSEIKMLGKKYAVMMEMFLPRTPLTNVMSELPMSPTPVFATAERYASAVAEEHGLVAELDSILPEHLRRIRNTHFFLDIFTQAMQNGRSDILYKLRDNCHEIFGLPKNHFLPNSSRLEVPEIVKMLGVKDVGTPNQRFTIWFPFLFKDMKVDVRKPFMNWKPLAQILKGALWGKMSLTEGFIRRGGPKTNGQKWKVTAVTPGCIAWAATMASNITCSDTILHCMFLLSPDKEFPGNGCGQISKIDYYQVFRAYKQVLVTKWTDRHIQKVVAEMNHFVFGNPNGSASKSKTGMMEDLSAEINAAMAAMDAAGLSDDDVDEGAADANSHEGSLVSDLSTPDSTSIATANVQIDIALDLRQVATSASVPTVPGPSDFNANTDNVESNSTKGRNKSNGRRGRGRRAK</sequence>
<dbReference type="OrthoDB" id="3231188at2759"/>
<evidence type="ECO:0000313" key="2">
    <source>
        <dbReference type="EMBL" id="KIO10086.1"/>
    </source>
</evidence>
<feature type="compositionally biased region" description="Polar residues" evidence="1">
    <location>
        <begin position="420"/>
        <end position="432"/>
    </location>
</feature>
<dbReference type="STRING" id="870435.A0A0C3PMN2"/>
<feature type="region of interest" description="Disordered" evidence="1">
    <location>
        <begin position="408"/>
        <end position="449"/>
    </location>
</feature>
<feature type="region of interest" description="Disordered" evidence="1">
    <location>
        <begin position="360"/>
        <end position="384"/>
    </location>
</feature>
<dbReference type="EMBL" id="KN831953">
    <property type="protein sequence ID" value="KIO10086.1"/>
    <property type="molecule type" value="Genomic_DNA"/>
</dbReference>
<organism evidence="2 3">
    <name type="scientific">Pisolithus tinctorius Marx 270</name>
    <dbReference type="NCBI Taxonomy" id="870435"/>
    <lineage>
        <taxon>Eukaryota</taxon>
        <taxon>Fungi</taxon>
        <taxon>Dikarya</taxon>
        <taxon>Basidiomycota</taxon>
        <taxon>Agaricomycotina</taxon>
        <taxon>Agaricomycetes</taxon>
        <taxon>Agaricomycetidae</taxon>
        <taxon>Boletales</taxon>
        <taxon>Sclerodermatineae</taxon>
        <taxon>Pisolithaceae</taxon>
        <taxon>Pisolithus</taxon>
    </lineage>
</organism>